<accession>A0ABP5S0I9</accession>
<evidence type="ECO:0000313" key="2">
    <source>
        <dbReference type="EMBL" id="GAA2279679.1"/>
    </source>
</evidence>
<name>A0ABP5S0I9_9ACTN</name>
<feature type="region of interest" description="Disordered" evidence="1">
    <location>
        <begin position="32"/>
        <end position="79"/>
    </location>
</feature>
<evidence type="ECO:0000256" key="1">
    <source>
        <dbReference type="SAM" id="MobiDB-lite"/>
    </source>
</evidence>
<protein>
    <submittedName>
        <fullName evidence="2">Uncharacterized protein</fullName>
    </submittedName>
</protein>
<dbReference type="EMBL" id="BAAATR010000069">
    <property type="protein sequence ID" value="GAA2279679.1"/>
    <property type="molecule type" value="Genomic_DNA"/>
</dbReference>
<reference evidence="3" key="1">
    <citation type="journal article" date="2019" name="Int. J. Syst. Evol. Microbiol.">
        <title>The Global Catalogue of Microorganisms (GCM) 10K type strain sequencing project: providing services to taxonomists for standard genome sequencing and annotation.</title>
        <authorList>
            <consortium name="The Broad Institute Genomics Platform"/>
            <consortium name="The Broad Institute Genome Sequencing Center for Infectious Disease"/>
            <person name="Wu L."/>
            <person name="Ma J."/>
        </authorList>
    </citation>
    <scope>NUCLEOTIDE SEQUENCE [LARGE SCALE GENOMIC DNA]</scope>
    <source>
        <strain evidence="3">JCM 7356</strain>
    </source>
</reference>
<organism evidence="2 3">
    <name type="scientific">Kitasatospora cystarginea</name>
    <dbReference type="NCBI Taxonomy" id="58350"/>
    <lineage>
        <taxon>Bacteria</taxon>
        <taxon>Bacillati</taxon>
        <taxon>Actinomycetota</taxon>
        <taxon>Actinomycetes</taxon>
        <taxon>Kitasatosporales</taxon>
        <taxon>Streptomycetaceae</taxon>
        <taxon>Kitasatospora</taxon>
    </lineage>
</organism>
<feature type="compositionally biased region" description="Low complexity" evidence="1">
    <location>
        <begin position="38"/>
        <end position="50"/>
    </location>
</feature>
<keyword evidence="3" id="KW-1185">Reference proteome</keyword>
<sequence length="79" mass="8414">MRPSAARTFGKYVDTPGTFRVEINGEVARPLAAESSGPAAHLPARRPAAANRRKGERSVTAPRLVTCGADPRATRSRAE</sequence>
<comment type="caution">
    <text evidence="2">The sequence shown here is derived from an EMBL/GenBank/DDBJ whole genome shotgun (WGS) entry which is preliminary data.</text>
</comment>
<evidence type="ECO:0000313" key="3">
    <source>
        <dbReference type="Proteomes" id="UP001500305"/>
    </source>
</evidence>
<dbReference type="Proteomes" id="UP001500305">
    <property type="component" value="Unassembled WGS sequence"/>
</dbReference>
<proteinExistence type="predicted"/>
<gene>
    <name evidence="2" type="ORF">GCM10010430_77150</name>
</gene>